<dbReference type="AlphaFoldDB" id="A0A8C4Y186"/>
<protein>
    <submittedName>
        <fullName evidence="2">Uncharacterized protein</fullName>
    </submittedName>
</protein>
<name>A0A8C4Y186_9SAUR</name>
<evidence type="ECO:0000313" key="2">
    <source>
        <dbReference type="Ensembl" id="ENSGEVP00005011966.1"/>
    </source>
</evidence>
<evidence type="ECO:0000313" key="3">
    <source>
        <dbReference type="Proteomes" id="UP000694390"/>
    </source>
</evidence>
<dbReference type="Ensembl" id="ENSGEVT00005012534.1">
    <property type="protein sequence ID" value="ENSGEVP00005011966.1"/>
    <property type="gene ID" value="ENSGEVG00005008462.1"/>
</dbReference>
<evidence type="ECO:0000256" key="1">
    <source>
        <dbReference type="SAM" id="SignalP"/>
    </source>
</evidence>
<sequence length="118" mass="13155">NWHLFLFLSRGTHQAAADGGASQERGRVQAGPPQLRHLPAGWWQLCQRSLASAGLLVSQLLNLTLIRRTKVKVVDGEILGKGRNNLWKNHSFSNNLLSPLSNFGNILCRHKILYCCLS</sequence>
<keyword evidence="3" id="KW-1185">Reference proteome</keyword>
<keyword evidence="1" id="KW-0732">Signal</keyword>
<accession>A0A8C4Y186</accession>
<dbReference type="Proteomes" id="UP000694390">
    <property type="component" value="Unassembled WGS sequence"/>
</dbReference>
<organism evidence="2 3">
    <name type="scientific">Gopherus evgoodei</name>
    <name type="common">Goodes thornscrub tortoise</name>
    <dbReference type="NCBI Taxonomy" id="1825980"/>
    <lineage>
        <taxon>Eukaryota</taxon>
        <taxon>Metazoa</taxon>
        <taxon>Chordata</taxon>
        <taxon>Craniata</taxon>
        <taxon>Vertebrata</taxon>
        <taxon>Euteleostomi</taxon>
        <taxon>Archelosauria</taxon>
        <taxon>Testudinata</taxon>
        <taxon>Testudines</taxon>
        <taxon>Cryptodira</taxon>
        <taxon>Durocryptodira</taxon>
        <taxon>Testudinoidea</taxon>
        <taxon>Testudinidae</taxon>
        <taxon>Gopherus</taxon>
    </lineage>
</organism>
<proteinExistence type="predicted"/>
<feature type="signal peptide" evidence="1">
    <location>
        <begin position="1"/>
        <end position="17"/>
    </location>
</feature>
<reference evidence="2" key="2">
    <citation type="submission" date="2025-09" db="UniProtKB">
        <authorList>
            <consortium name="Ensembl"/>
        </authorList>
    </citation>
    <scope>IDENTIFICATION</scope>
</reference>
<reference evidence="2" key="1">
    <citation type="submission" date="2025-08" db="UniProtKB">
        <authorList>
            <consortium name="Ensembl"/>
        </authorList>
    </citation>
    <scope>IDENTIFICATION</scope>
</reference>
<feature type="chain" id="PRO_5034429594" evidence="1">
    <location>
        <begin position="18"/>
        <end position="118"/>
    </location>
</feature>